<evidence type="ECO:0000313" key="1">
    <source>
        <dbReference type="EMBL" id="RMM00308.1"/>
    </source>
</evidence>
<sequence length="51" mass="5871">NTEIGVKSSLFDQRLWLNAALYNVADKRLDDETYGTVNYGRTLWASTTVRF</sequence>
<evidence type="ECO:0000313" key="2">
    <source>
        <dbReference type="Proteomes" id="UP000282378"/>
    </source>
</evidence>
<dbReference type="InterPro" id="IPR010917">
    <property type="entry name" value="TonB_rcpt_CS"/>
</dbReference>
<protein>
    <submittedName>
        <fullName evidence="1">TonB-dependent siderophore receptor</fullName>
    </submittedName>
</protein>
<keyword evidence="1" id="KW-0675">Receptor</keyword>
<comment type="caution">
    <text evidence="1">The sequence shown here is derived from an EMBL/GenBank/DDBJ whole genome shotgun (WGS) entry which is preliminary data.</text>
</comment>
<dbReference type="Proteomes" id="UP000282378">
    <property type="component" value="Unassembled WGS sequence"/>
</dbReference>
<reference evidence="1 2" key="1">
    <citation type="submission" date="2018-08" db="EMBL/GenBank/DDBJ databases">
        <title>Recombination of ecologically and evolutionarily significant loci maintains genetic cohesion in the Pseudomonas syringae species complex.</title>
        <authorList>
            <person name="Dillon M."/>
            <person name="Thakur S."/>
            <person name="Almeida R.N.D."/>
            <person name="Weir B.S."/>
            <person name="Guttman D.S."/>
        </authorList>
    </citation>
    <scope>NUCLEOTIDE SEQUENCE [LARGE SCALE GENOMIC DNA]</scope>
    <source>
        <strain evidence="1 2">88_10</strain>
    </source>
</reference>
<dbReference type="EMBL" id="RBNL01000567">
    <property type="protein sequence ID" value="RMM00308.1"/>
    <property type="molecule type" value="Genomic_DNA"/>
</dbReference>
<feature type="non-terminal residue" evidence="1">
    <location>
        <position position="1"/>
    </location>
</feature>
<accession>A0A3M3AIR4</accession>
<gene>
    <name evidence="1" type="ORF">APX70_02922</name>
</gene>
<name>A0A3M3AIR4_PSEYM</name>
<dbReference type="AlphaFoldDB" id="A0A3M3AIR4"/>
<dbReference type="PROSITE" id="PS01156">
    <property type="entry name" value="TONB_DEPENDENT_REC_2"/>
    <property type="match status" value="1"/>
</dbReference>
<proteinExistence type="predicted"/>
<organism evidence="1 2">
    <name type="scientific">Pseudomonas syringae pv. maculicola</name>
    <dbReference type="NCBI Taxonomy" id="59511"/>
    <lineage>
        <taxon>Bacteria</taxon>
        <taxon>Pseudomonadati</taxon>
        <taxon>Pseudomonadota</taxon>
        <taxon>Gammaproteobacteria</taxon>
        <taxon>Pseudomonadales</taxon>
        <taxon>Pseudomonadaceae</taxon>
        <taxon>Pseudomonas</taxon>
    </lineage>
</organism>